<evidence type="ECO:0000256" key="1">
    <source>
        <dbReference type="SAM" id="Phobius"/>
    </source>
</evidence>
<reference evidence="2 3" key="1">
    <citation type="submission" date="2017-03" db="EMBL/GenBank/DDBJ databases">
        <title>Genome sequence of Geothermobacter sp. EPR-M, Deep-Sea Iron Reducer.</title>
        <authorList>
            <person name="Tully B."/>
            <person name="Savalia P."/>
            <person name="Abuyen K."/>
            <person name="Baughan C."/>
            <person name="Romero E."/>
            <person name="Ronkowski C."/>
            <person name="Torres B."/>
            <person name="Tremblay J."/>
            <person name="Trujillo A."/>
            <person name="Tyler M."/>
            <person name="Perez-Rodriguez I."/>
            <person name="Amend J."/>
        </authorList>
    </citation>
    <scope>NUCLEOTIDE SEQUENCE [LARGE SCALE GENOMIC DNA]</scope>
    <source>
        <strain evidence="2 3">EPR-M</strain>
    </source>
</reference>
<feature type="transmembrane region" description="Helical" evidence="1">
    <location>
        <begin position="99"/>
        <end position="117"/>
    </location>
</feature>
<keyword evidence="1" id="KW-1133">Transmembrane helix</keyword>
<comment type="caution">
    <text evidence="2">The sequence shown here is derived from an EMBL/GenBank/DDBJ whole genome shotgun (WGS) entry which is preliminary data.</text>
</comment>
<protein>
    <submittedName>
        <fullName evidence="2">Uncharacterized protein</fullName>
    </submittedName>
</protein>
<proteinExistence type="predicted"/>
<feature type="transmembrane region" description="Helical" evidence="1">
    <location>
        <begin position="70"/>
        <end position="92"/>
    </location>
</feature>
<keyword evidence="3" id="KW-1185">Reference proteome</keyword>
<organism evidence="2 3">
    <name type="scientific">Geothermobacter hydrogeniphilus</name>
    <dbReference type="NCBI Taxonomy" id="1969733"/>
    <lineage>
        <taxon>Bacteria</taxon>
        <taxon>Pseudomonadati</taxon>
        <taxon>Thermodesulfobacteriota</taxon>
        <taxon>Desulfuromonadia</taxon>
        <taxon>Desulfuromonadales</taxon>
        <taxon>Geothermobacteraceae</taxon>
        <taxon>Geothermobacter</taxon>
    </lineage>
</organism>
<feature type="transmembrane region" description="Helical" evidence="1">
    <location>
        <begin position="143"/>
        <end position="164"/>
    </location>
</feature>
<evidence type="ECO:0000313" key="3">
    <source>
        <dbReference type="Proteomes" id="UP000193136"/>
    </source>
</evidence>
<name>A0A1X0XPG8_9BACT</name>
<feature type="transmembrane region" description="Helical" evidence="1">
    <location>
        <begin position="30"/>
        <end position="50"/>
    </location>
</feature>
<dbReference type="Proteomes" id="UP000193136">
    <property type="component" value="Unassembled WGS sequence"/>
</dbReference>
<sequence length="198" mass="22495">MNTQSHAILTCALLRFFGGERVARLPRINLVLCCGALTPDIPIYIFLAWGSLIAGIPQQQLWNEVYFQPGWSALIGAFHSFPLWGAALALFWWLKRPRAALFCLAGLLGAAEDFFLHHNDAHMHFWPFSHWRFISPVSYWNPAYHGIPAALAEIIVVTIAGFWLRPRLASRWGKGLLLIALLSLIANHGLWVMIFRFF</sequence>
<evidence type="ECO:0000313" key="2">
    <source>
        <dbReference type="EMBL" id="ORJ54753.1"/>
    </source>
</evidence>
<feature type="transmembrane region" description="Helical" evidence="1">
    <location>
        <begin position="176"/>
        <end position="197"/>
    </location>
</feature>
<dbReference type="AlphaFoldDB" id="A0A1X0XPG8"/>
<keyword evidence="1" id="KW-0812">Transmembrane</keyword>
<gene>
    <name evidence="2" type="ORF">B5V00_15645</name>
</gene>
<dbReference type="EMBL" id="NAAD01000031">
    <property type="protein sequence ID" value="ORJ54753.1"/>
    <property type="molecule type" value="Genomic_DNA"/>
</dbReference>
<accession>A0A1X0XPG8</accession>
<dbReference type="RefSeq" id="WP_085011744.1">
    <property type="nucleotide sequence ID" value="NZ_NAAD01000031.1"/>
</dbReference>
<keyword evidence="1" id="KW-0472">Membrane</keyword>
<dbReference type="OrthoDB" id="7631418at2"/>
<dbReference type="STRING" id="1969733.B5V00_15645"/>